<dbReference type="InterPro" id="IPR045057">
    <property type="entry name" value="Gcn5-rel_NAT"/>
</dbReference>
<sequence>MTNHVLEPDGTGFYLSIDSADSETSDQAASSSTAPAAGPRETPAATVTHHADEESYELLVGGQRAGILVYHVIGSHLSITHTVIDQPYRGKGLSWVLIRHALDDLRTRSVTVSNYCAVVHQFVKNNPEYGELLGLPQSA</sequence>
<proteinExistence type="predicted"/>
<dbReference type="PANTHER" id="PTHR31435:SF10">
    <property type="entry name" value="BSR4717 PROTEIN"/>
    <property type="match status" value="1"/>
</dbReference>
<name>A0ABN2ALQ4_9ACTN</name>
<dbReference type="CDD" id="cd04301">
    <property type="entry name" value="NAT_SF"/>
    <property type="match status" value="1"/>
</dbReference>
<evidence type="ECO:0000313" key="3">
    <source>
        <dbReference type="EMBL" id="GAA1521795.1"/>
    </source>
</evidence>
<reference evidence="3 4" key="1">
    <citation type="journal article" date="2019" name="Int. J. Syst. Evol. Microbiol.">
        <title>The Global Catalogue of Microorganisms (GCM) 10K type strain sequencing project: providing services to taxonomists for standard genome sequencing and annotation.</title>
        <authorList>
            <consortium name="The Broad Institute Genomics Platform"/>
            <consortium name="The Broad Institute Genome Sequencing Center for Infectious Disease"/>
            <person name="Wu L."/>
            <person name="Ma J."/>
        </authorList>
    </citation>
    <scope>NUCLEOTIDE SEQUENCE [LARGE SCALE GENOMIC DNA]</scope>
    <source>
        <strain evidence="3 4">JCM 14303</strain>
    </source>
</reference>
<protein>
    <recommendedName>
        <fullName evidence="2">N-acetyltransferase domain-containing protein</fullName>
    </recommendedName>
</protein>
<dbReference type="InterPro" id="IPR031165">
    <property type="entry name" value="GNAT_YJDJ"/>
</dbReference>
<evidence type="ECO:0000313" key="4">
    <source>
        <dbReference type="Proteomes" id="UP001500363"/>
    </source>
</evidence>
<keyword evidence="4" id="KW-1185">Reference proteome</keyword>
<accession>A0ABN2ALQ4</accession>
<dbReference type="PROSITE" id="PS51729">
    <property type="entry name" value="GNAT_YJDJ"/>
    <property type="match status" value="1"/>
</dbReference>
<dbReference type="Pfam" id="PF14542">
    <property type="entry name" value="Acetyltransf_CG"/>
    <property type="match status" value="1"/>
</dbReference>
<comment type="caution">
    <text evidence="3">The sequence shown here is derived from an EMBL/GenBank/DDBJ whole genome shotgun (WGS) entry which is preliminary data.</text>
</comment>
<feature type="domain" description="N-acetyltransferase" evidence="2">
    <location>
        <begin position="48"/>
        <end position="134"/>
    </location>
</feature>
<gene>
    <name evidence="3" type="ORF">GCM10009741_23660</name>
</gene>
<dbReference type="Gene3D" id="3.40.630.30">
    <property type="match status" value="1"/>
</dbReference>
<dbReference type="EMBL" id="BAAANC010000001">
    <property type="protein sequence ID" value="GAA1521795.1"/>
    <property type="molecule type" value="Genomic_DNA"/>
</dbReference>
<dbReference type="InterPro" id="IPR016181">
    <property type="entry name" value="Acyl_CoA_acyltransferase"/>
</dbReference>
<feature type="region of interest" description="Disordered" evidence="1">
    <location>
        <begin position="24"/>
        <end position="50"/>
    </location>
</feature>
<dbReference type="Proteomes" id="UP001500363">
    <property type="component" value="Unassembled WGS sequence"/>
</dbReference>
<organism evidence="3 4">
    <name type="scientific">Kribbella lupini</name>
    <dbReference type="NCBI Taxonomy" id="291602"/>
    <lineage>
        <taxon>Bacteria</taxon>
        <taxon>Bacillati</taxon>
        <taxon>Actinomycetota</taxon>
        <taxon>Actinomycetes</taxon>
        <taxon>Propionibacteriales</taxon>
        <taxon>Kribbellaceae</taxon>
        <taxon>Kribbella</taxon>
    </lineage>
</organism>
<evidence type="ECO:0000256" key="1">
    <source>
        <dbReference type="SAM" id="MobiDB-lite"/>
    </source>
</evidence>
<dbReference type="RefSeq" id="WP_344173021.1">
    <property type="nucleotide sequence ID" value="NZ_BAAANC010000001.1"/>
</dbReference>
<dbReference type="SUPFAM" id="SSF55729">
    <property type="entry name" value="Acyl-CoA N-acyltransferases (Nat)"/>
    <property type="match status" value="1"/>
</dbReference>
<feature type="compositionally biased region" description="Low complexity" evidence="1">
    <location>
        <begin position="25"/>
        <end position="37"/>
    </location>
</feature>
<dbReference type="PANTHER" id="PTHR31435">
    <property type="entry name" value="PROTEIN NATD1"/>
    <property type="match status" value="1"/>
</dbReference>
<evidence type="ECO:0000259" key="2">
    <source>
        <dbReference type="PROSITE" id="PS51729"/>
    </source>
</evidence>